<dbReference type="Proteomes" id="UP001499930">
    <property type="component" value="Unassembled WGS sequence"/>
</dbReference>
<dbReference type="EMBL" id="BAAAWD010000016">
    <property type="protein sequence ID" value="GAA3027604.1"/>
    <property type="molecule type" value="Genomic_DNA"/>
</dbReference>
<comment type="caution">
    <text evidence="1">The sequence shown here is derived from an EMBL/GenBank/DDBJ whole genome shotgun (WGS) entry which is preliminary data.</text>
</comment>
<evidence type="ECO:0000313" key="1">
    <source>
        <dbReference type="EMBL" id="GAA3027604.1"/>
    </source>
</evidence>
<proteinExistence type="predicted"/>
<accession>A0ABP6KZA6</accession>
<dbReference type="RefSeq" id="WP_344902121.1">
    <property type="nucleotide sequence ID" value="NZ_BAAAWD010000016.1"/>
</dbReference>
<keyword evidence="2" id="KW-1185">Reference proteome</keyword>
<protein>
    <submittedName>
        <fullName evidence="1">Uncharacterized protein</fullName>
    </submittedName>
</protein>
<sequence length="73" mass="7694">MTSFPPPQPPARRPPVDVMDCPHTGDTWLVPWGRLTADDCEALSEVLADRARARRAALGEPSCATAAAVLPGG</sequence>
<reference evidence="2" key="1">
    <citation type="journal article" date="2019" name="Int. J. Syst. Evol. Microbiol.">
        <title>The Global Catalogue of Microorganisms (GCM) 10K type strain sequencing project: providing services to taxonomists for standard genome sequencing and annotation.</title>
        <authorList>
            <consortium name="The Broad Institute Genomics Platform"/>
            <consortium name="The Broad Institute Genome Sequencing Center for Infectious Disease"/>
            <person name="Wu L."/>
            <person name="Ma J."/>
        </authorList>
    </citation>
    <scope>NUCLEOTIDE SEQUENCE [LARGE SCALE GENOMIC DNA]</scope>
    <source>
        <strain evidence="2">JCM 3106</strain>
    </source>
</reference>
<evidence type="ECO:0000313" key="2">
    <source>
        <dbReference type="Proteomes" id="UP001499930"/>
    </source>
</evidence>
<name>A0ABP6KZA6_9ACTN</name>
<gene>
    <name evidence="1" type="ORF">GCM10017559_62350</name>
</gene>
<organism evidence="1 2">
    <name type="scientific">Streptosporangium longisporum</name>
    <dbReference type="NCBI Taxonomy" id="46187"/>
    <lineage>
        <taxon>Bacteria</taxon>
        <taxon>Bacillati</taxon>
        <taxon>Actinomycetota</taxon>
        <taxon>Actinomycetes</taxon>
        <taxon>Streptosporangiales</taxon>
        <taxon>Streptosporangiaceae</taxon>
        <taxon>Streptosporangium</taxon>
    </lineage>
</organism>